<dbReference type="RefSeq" id="WP_015556506.1">
    <property type="nucleotide sequence ID" value="NC_021038.1"/>
</dbReference>
<reference evidence="2" key="1">
    <citation type="submission" date="2010-03" db="EMBL/GenBank/DDBJ databases">
        <title>The genome sequence of Synergistetes sp. SGP1.</title>
        <authorList>
            <consortium name="metaHIT consortium -- http://www.metahit.eu/"/>
            <person name="Pajon A."/>
            <person name="Turner K."/>
            <person name="Parkhill J."/>
            <person name="Wade W."/>
            <person name="Vartoukian S."/>
        </authorList>
    </citation>
    <scope>NUCLEOTIDE SEQUENCE [LARGE SCALE GENOMIC DNA]</scope>
    <source>
        <strain evidence="2">SGP1</strain>
    </source>
</reference>
<proteinExistence type="predicted"/>
<organism evidence="1 2">
    <name type="scientific">Fretibacterium fastidiosum</name>
    <dbReference type="NCBI Taxonomy" id="651822"/>
    <lineage>
        <taxon>Bacteria</taxon>
        <taxon>Thermotogati</taxon>
        <taxon>Synergistota</taxon>
        <taxon>Synergistia</taxon>
        <taxon>Synergistales</taxon>
        <taxon>Aminobacteriaceae</taxon>
        <taxon>Fretibacterium</taxon>
    </lineage>
</organism>
<dbReference type="AlphaFoldDB" id="A0AB94IXA5"/>
<keyword evidence="2" id="KW-1185">Reference proteome</keyword>
<evidence type="ECO:0000313" key="1">
    <source>
        <dbReference type="EMBL" id="CBL28359.1"/>
    </source>
</evidence>
<accession>A0AB94IXA5</accession>
<name>A0AB94IXA5_9BACT</name>
<dbReference type="KEGG" id="sbr:SY1_12010"/>
<gene>
    <name evidence="1" type="ORF">SY1_12010</name>
</gene>
<dbReference type="EMBL" id="FP929056">
    <property type="protein sequence ID" value="CBL28359.1"/>
    <property type="molecule type" value="Genomic_DNA"/>
</dbReference>
<sequence>MANFRDSLTFKNYDQERLIIDSIAARLSAEENAFRKTCGEDEEERGTGSFACKVTVENWIGELWRGGAA</sequence>
<reference evidence="1 2" key="2">
    <citation type="submission" date="2010-03" db="EMBL/GenBank/DDBJ databases">
        <authorList>
            <person name="Pajon A."/>
        </authorList>
    </citation>
    <scope>NUCLEOTIDE SEQUENCE [LARGE SCALE GENOMIC DNA]</scope>
    <source>
        <strain evidence="1 2">SGP1</strain>
    </source>
</reference>
<dbReference type="Proteomes" id="UP000008957">
    <property type="component" value="Chromosome"/>
</dbReference>
<protein>
    <submittedName>
        <fullName evidence="1">Uncharacterized protein</fullName>
    </submittedName>
</protein>
<evidence type="ECO:0000313" key="2">
    <source>
        <dbReference type="Proteomes" id="UP000008957"/>
    </source>
</evidence>